<name>A0A5Q0HC85_SACSY</name>
<evidence type="ECO:0000313" key="7">
    <source>
        <dbReference type="Proteomes" id="UP000325787"/>
    </source>
</evidence>
<dbReference type="OrthoDB" id="9803968at2"/>
<dbReference type="InterPro" id="IPR042099">
    <property type="entry name" value="ANL_N_sf"/>
</dbReference>
<dbReference type="EMBL" id="CP034550">
    <property type="protein sequence ID" value="QFZ23564.1"/>
    <property type="molecule type" value="Genomic_DNA"/>
</dbReference>
<dbReference type="Gene3D" id="3.30.300.30">
    <property type="match status" value="1"/>
</dbReference>
<evidence type="ECO:0000256" key="2">
    <source>
        <dbReference type="ARBA" id="ARBA00022598"/>
    </source>
</evidence>
<dbReference type="Gene3D" id="3.40.50.12780">
    <property type="entry name" value="N-terminal domain of ligase-like"/>
    <property type="match status" value="1"/>
</dbReference>
<accession>A0A5Q0HC85</accession>
<evidence type="ECO:0000256" key="1">
    <source>
        <dbReference type="ARBA" id="ARBA00006432"/>
    </source>
</evidence>
<organism evidence="6 7">
    <name type="scientific">Saccharothrix syringae</name>
    <name type="common">Nocardiopsis syringae</name>
    <dbReference type="NCBI Taxonomy" id="103733"/>
    <lineage>
        <taxon>Bacteria</taxon>
        <taxon>Bacillati</taxon>
        <taxon>Actinomycetota</taxon>
        <taxon>Actinomycetes</taxon>
        <taxon>Pseudonocardiales</taxon>
        <taxon>Pseudonocardiaceae</taxon>
        <taxon>Saccharothrix</taxon>
    </lineage>
</organism>
<evidence type="ECO:0000259" key="5">
    <source>
        <dbReference type="Pfam" id="PF13193"/>
    </source>
</evidence>
<gene>
    <name evidence="6" type="ORF">EKG83_44480</name>
</gene>
<feature type="domain" description="AMP-dependent synthetase/ligase" evidence="4">
    <location>
        <begin position="102"/>
        <end position="259"/>
    </location>
</feature>
<dbReference type="PANTHER" id="PTHR43201:SF5">
    <property type="entry name" value="MEDIUM-CHAIN ACYL-COA LIGASE ACSF2, MITOCHONDRIAL"/>
    <property type="match status" value="1"/>
</dbReference>
<feature type="compositionally biased region" description="Low complexity" evidence="3">
    <location>
        <begin position="21"/>
        <end position="30"/>
    </location>
</feature>
<dbReference type="InterPro" id="IPR000873">
    <property type="entry name" value="AMP-dep_synth/lig_dom"/>
</dbReference>
<evidence type="ECO:0000256" key="3">
    <source>
        <dbReference type="SAM" id="MobiDB-lite"/>
    </source>
</evidence>
<dbReference type="GO" id="GO:0031956">
    <property type="term" value="F:medium-chain fatty acid-CoA ligase activity"/>
    <property type="evidence" value="ECO:0007669"/>
    <property type="project" value="TreeGrafter"/>
</dbReference>
<dbReference type="AlphaFoldDB" id="A0A5Q0HC85"/>
<dbReference type="PANTHER" id="PTHR43201">
    <property type="entry name" value="ACYL-COA SYNTHETASE"/>
    <property type="match status" value="1"/>
</dbReference>
<feature type="compositionally biased region" description="Pro residues" evidence="3">
    <location>
        <begin position="31"/>
        <end position="42"/>
    </location>
</feature>
<keyword evidence="2" id="KW-0436">Ligase</keyword>
<feature type="domain" description="AMP-binding enzyme C-terminal" evidence="5">
    <location>
        <begin position="329"/>
        <end position="404"/>
    </location>
</feature>
<protein>
    <submittedName>
        <fullName evidence="6">AMP-dependent synthetase</fullName>
    </submittedName>
</protein>
<comment type="similarity">
    <text evidence="1">Belongs to the ATP-dependent AMP-binding enzyme family.</text>
</comment>
<feature type="compositionally biased region" description="Low complexity" evidence="3">
    <location>
        <begin position="43"/>
        <end position="62"/>
    </location>
</feature>
<dbReference type="InterPro" id="IPR045851">
    <property type="entry name" value="AMP-bd_C_sf"/>
</dbReference>
<dbReference type="SUPFAM" id="SSF56801">
    <property type="entry name" value="Acetyl-CoA synthetase-like"/>
    <property type="match status" value="1"/>
</dbReference>
<reference evidence="7" key="1">
    <citation type="journal article" date="2021" name="Curr. Microbiol.">
        <title>Complete genome of nocamycin-producing strain Saccharothrix syringae NRRL B-16468 reveals the biosynthetic potential for secondary metabolites.</title>
        <authorList>
            <person name="Mo X."/>
            <person name="Yang S."/>
        </authorList>
    </citation>
    <scope>NUCLEOTIDE SEQUENCE [LARGE SCALE GENOMIC DNA]</scope>
    <source>
        <strain evidence="7">ATCC 51364 / DSM 43886 / JCM 6844 / KCTC 9398 / NBRC 14523 / NRRL B-16468 / INA 2240</strain>
    </source>
</reference>
<dbReference type="GO" id="GO:0006631">
    <property type="term" value="P:fatty acid metabolic process"/>
    <property type="evidence" value="ECO:0007669"/>
    <property type="project" value="TreeGrafter"/>
</dbReference>
<dbReference type="KEGG" id="ssyi:EKG83_44480"/>
<sequence length="415" mass="42108">MVTIEALRAALTSTLPAGTLPTDPAQTDPAPADPAPVSPTPAAPAISNPADNPTDPDPASTDHTTKGHHPGARPPLLVANPTTTPLPPLRGWETGAVVAVGTSGSTGEPKTVLLSASALVASAELTHARLGGPGTWLLALPTTHIAGIQVLVRSIVAGTRPGVLDLADGFRASGFAAAARSVLAGPGRHYTALVPTQLARLVATDGPGLAAARGFDAVLLGGAAAPPALLDRARALGVRVVTTYGMSETSGGCVYDGLPLDGVHVRLVGGRIEVRGPVLALGYQGGERFGEWFRTGDLGRIRPDGTLEVLGRADDVIISGGENVAPALVERALTAQRGVREACAVGLPDPEWGQVVAAAVVPEDPGHLPDVDALRAAVGDTIGRFAIPKRVIFVSELPLRGPGKVDRRAVAGSFG</sequence>
<proteinExistence type="inferred from homology"/>
<dbReference type="Proteomes" id="UP000325787">
    <property type="component" value="Chromosome"/>
</dbReference>
<feature type="region of interest" description="Disordered" evidence="3">
    <location>
        <begin position="12"/>
        <end position="90"/>
    </location>
</feature>
<evidence type="ECO:0000313" key="6">
    <source>
        <dbReference type="EMBL" id="QFZ23564.1"/>
    </source>
</evidence>
<keyword evidence="7" id="KW-1185">Reference proteome</keyword>
<evidence type="ECO:0000259" key="4">
    <source>
        <dbReference type="Pfam" id="PF00501"/>
    </source>
</evidence>
<dbReference type="NCBIfam" id="NF005877">
    <property type="entry name" value="PRK07824.1"/>
    <property type="match status" value="1"/>
</dbReference>
<dbReference type="Pfam" id="PF13193">
    <property type="entry name" value="AMP-binding_C"/>
    <property type="match status" value="1"/>
</dbReference>
<dbReference type="InterPro" id="IPR025110">
    <property type="entry name" value="AMP-bd_C"/>
</dbReference>
<dbReference type="Pfam" id="PF00501">
    <property type="entry name" value="AMP-binding"/>
    <property type="match status" value="1"/>
</dbReference>